<evidence type="ECO:0000313" key="2">
    <source>
        <dbReference type="EMBL" id="OYN90516.1"/>
    </source>
</evidence>
<evidence type="ECO:0000259" key="1">
    <source>
        <dbReference type="Pfam" id="PF14397"/>
    </source>
</evidence>
<dbReference type="EMBL" id="NMVI01000005">
    <property type="protein sequence ID" value="OYN90516.1"/>
    <property type="molecule type" value="Genomic_DNA"/>
</dbReference>
<comment type="caution">
    <text evidence="2">The sequence shown here is derived from an EMBL/GenBank/DDBJ whole genome shotgun (WGS) entry which is preliminary data.</text>
</comment>
<proteinExistence type="predicted"/>
<dbReference type="AlphaFoldDB" id="A0A255EG66"/>
<name>A0A255EG66_9ACTN</name>
<dbReference type="Proteomes" id="UP000216533">
    <property type="component" value="Unassembled WGS sequence"/>
</dbReference>
<reference evidence="2 3" key="1">
    <citation type="submission" date="2017-07" db="EMBL/GenBank/DDBJ databases">
        <title>Draft whole genome sequences of clinical Proprionibacteriaceae strains.</title>
        <authorList>
            <person name="Bernier A.-M."/>
            <person name="Bernard K."/>
            <person name="Domingo M.-C."/>
        </authorList>
    </citation>
    <scope>NUCLEOTIDE SEQUENCE [LARGE SCALE GENOMIC DNA]</scope>
    <source>
        <strain evidence="2 3">NML 160184</strain>
    </source>
</reference>
<dbReference type="Pfam" id="PF14397">
    <property type="entry name" value="ATPgrasp_ST"/>
    <property type="match status" value="1"/>
</dbReference>
<evidence type="ECO:0000313" key="3">
    <source>
        <dbReference type="Proteomes" id="UP000216533"/>
    </source>
</evidence>
<dbReference type="SUPFAM" id="SSF56059">
    <property type="entry name" value="Glutathione synthetase ATP-binding domain-like"/>
    <property type="match status" value="1"/>
</dbReference>
<dbReference type="InterPro" id="IPR039523">
    <property type="entry name" value="RimK-rel_E_lig_ATP-grasp"/>
</dbReference>
<protein>
    <recommendedName>
        <fullName evidence="1">Alpha-L-glutamate ligase-related protein ATP-grasp domain-containing protein</fullName>
    </recommendedName>
</protein>
<organism evidence="2 3">
    <name type="scientific">Parenemella sanctibonifatiensis</name>
    <dbReference type="NCBI Taxonomy" id="2016505"/>
    <lineage>
        <taxon>Bacteria</taxon>
        <taxon>Bacillati</taxon>
        <taxon>Actinomycetota</taxon>
        <taxon>Actinomycetes</taxon>
        <taxon>Propionibacteriales</taxon>
        <taxon>Propionibacteriaceae</taxon>
        <taxon>Parenemella</taxon>
    </lineage>
</organism>
<sequence>MTTKESYMYKAVRPVRVPGAKPSIQQVWEMLHWGSRLIVTPNDYRTHRLYMRGIRRSDALRYLSGPRAEGLYPVLNPDPEVLEDKIRYERHFGGLGLPVPETLAVIADEARPDGLRTLTTATEVRQFLEAELGDGAGLVVKPVDGLKGAGVTVATGIDGSDLMLSNGDRRPVSELVEETRVGTWIVQKRVVQHPEIEALNSSTLNTLRLGTLRRSDGRVEIIFAVLRVGRAHSQIDAYDHGGYSVRLDPQTGAFADQAYQNAIFSLERSRAHADSGAEFAGRIFPFWGDLLTLAESFARASGPNIFVGWDVAATPDGIVFLEGNHNWGAHLAQIDSRGMLTDELLEALDAEAGITFDVRCPPAVKPLTALRKLRK</sequence>
<feature type="domain" description="Alpha-L-glutamate ligase-related protein ATP-grasp" evidence="1">
    <location>
        <begin position="80"/>
        <end position="341"/>
    </location>
</feature>
<gene>
    <name evidence="2" type="ORF">CGZ92_01415</name>
</gene>
<accession>A0A255EG66</accession>